<feature type="transmembrane region" description="Helical" evidence="6">
    <location>
        <begin position="277"/>
        <end position="297"/>
    </location>
</feature>
<accession>A0ABX0YVI8</accession>
<dbReference type="InterPro" id="IPR036259">
    <property type="entry name" value="MFS_trans_sf"/>
</dbReference>
<dbReference type="Proteomes" id="UP000635996">
    <property type="component" value="Unassembled WGS sequence"/>
</dbReference>
<keyword evidence="4 6" id="KW-1133">Transmembrane helix</keyword>
<evidence type="ECO:0000256" key="2">
    <source>
        <dbReference type="ARBA" id="ARBA00022475"/>
    </source>
</evidence>
<evidence type="ECO:0000259" key="7">
    <source>
        <dbReference type="PROSITE" id="PS50850"/>
    </source>
</evidence>
<dbReference type="RefSeq" id="WP_168131616.1">
    <property type="nucleotide sequence ID" value="NZ_JAATEL010000012.1"/>
</dbReference>
<dbReference type="InterPro" id="IPR011701">
    <property type="entry name" value="MFS"/>
</dbReference>
<keyword evidence="3 6" id="KW-0812">Transmembrane</keyword>
<dbReference type="SUPFAM" id="SSF103473">
    <property type="entry name" value="MFS general substrate transporter"/>
    <property type="match status" value="1"/>
</dbReference>
<comment type="caution">
    <text evidence="8">The sequence shown here is derived from an EMBL/GenBank/DDBJ whole genome shotgun (WGS) entry which is preliminary data.</text>
</comment>
<feature type="transmembrane region" description="Helical" evidence="6">
    <location>
        <begin position="367"/>
        <end position="389"/>
    </location>
</feature>
<dbReference type="CDD" id="cd06173">
    <property type="entry name" value="MFS_MefA_like"/>
    <property type="match status" value="1"/>
</dbReference>
<comment type="subcellular location">
    <subcellularLocation>
        <location evidence="1">Cell membrane</location>
        <topology evidence="1">Multi-pass membrane protein</topology>
    </subcellularLocation>
</comment>
<reference evidence="8 9" key="1">
    <citation type="submission" date="2020-03" db="EMBL/GenBank/DDBJ databases">
        <title>WGS of actinomycetes isolated from Thailand.</title>
        <authorList>
            <person name="Thawai C."/>
        </authorList>
    </citation>
    <scope>NUCLEOTIDE SEQUENCE [LARGE SCALE GENOMIC DNA]</scope>
    <source>
        <strain evidence="8 9">NBRC 13905</strain>
    </source>
</reference>
<feature type="transmembrane region" description="Helical" evidence="6">
    <location>
        <begin position="395"/>
        <end position="415"/>
    </location>
</feature>
<feature type="domain" description="Major facilitator superfamily (MFS) profile" evidence="7">
    <location>
        <begin position="1"/>
        <end position="420"/>
    </location>
</feature>
<evidence type="ECO:0000256" key="5">
    <source>
        <dbReference type="ARBA" id="ARBA00023136"/>
    </source>
</evidence>
<evidence type="ECO:0000256" key="4">
    <source>
        <dbReference type="ARBA" id="ARBA00022989"/>
    </source>
</evidence>
<dbReference type="InterPro" id="IPR020846">
    <property type="entry name" value="MFS_dom"/>
</dbReference>
<evidence type="ECO:0000256" key="1">
    <source>
        <dbReference type="ARBA" id="ARBA00004651"/>
    </source>
</evidence>
<keyword evidence="2" id="KW-1003">Cell membrane</keyword>
<name>A0ABX0YVI8_STRTL</name>
<feature type="transmembrane region" description="Helical" evidence="6">
    <location>
        <begin position="333"/>
        <end position="355"/>
    </location>
</feature>
<dbReference type="PANTHER" id="PTHR23513">
    <property type="entry name" value="INTEGRAL MEMBRANE EFFLUX PROTEIN-RELATED"/>
    <property type="match status" value="1"/>
</dbReference>
<evidence type="ECO:0000313" key="8">
    <source>
        <dbReference type="EMBL" id="NJP15231.1"/>
    </source>
</evidence>
<gene>
    <name evidence="8" type="ORF">HCJ95_13235</name>
</gene>
<dbReference type="PROSITE" id="PS50850">
    <property type="entry name" value="MFS"/>
    <property type="match status" value="1"/>
</dbReference>
<feature type="transmembrane region" description="Helical" evidence="6">
    <location>
        <begin position="187"/>
        <end position="204"/>
    </location>
</feature>
<dbReference type="EMBL" id="JAATEL010000012">
    <property type="protein sequence ID" value="NJP15231.1"/>
    <property type="molecule type" value="Genomic_DNA"/>
</dbReference>
<evidence type="ECO:0000256" key="6">
    <source>
        <dbReference type="SAM" id="Phobius"/>
    </source>
</evidence>
<feature type="transmembrane region" description="Helical" evidence="6">
    <location>
        <begin position="61"/>
        <end position="80"/>
    </location>
</feature>
<dbReference type="Gene3D" id="1.20.1250.20">
    <property type="entry name" value="MFS general substrate transporter like domains"/>
    <property type="match status" value="1"/>
</dbReference>
<proteinExistence type="predicted"/>
<sequence length="460" mass="46948">MSRPRRLWHSSTASRSVEPTAGLSRNRQILWLTAEGLSIAGDHVFYLALGWIAVSRYGPSGLGWILAAGALPRGILMLIGGAFADRVGPLRLTILSDISRAATLATLCALIWANGPSFPLLIVLAVIFGLADAIYYPASGSLPSLFVPSDQVVRIQNVRNLLNRLALVTGAPLGGVLVAWAGPTLPFLLDAATFLLCAIALLACRSHALRVAPSVDKHVESRGSGVLADLRSGLSYVRRRPALVMPLVAAGLFEFATGGVINVGLPSIASARTWGSSGLGMLEAGLGAGACTVALTLSLVPGLAEPKRIYIAAGVTIASALLTLAGATGLALAIAATAVLGCGAGAIAGAVLPQLQNNTPASHIGRVMSMFYFLTAGLAPISLAAMAALIDTTTIVTGLTAAAVTAACAAATGYLGTRAANPTTDAVPEGATAVQPAHEQRLAASDTPKCVFLICELVSR</sequence>
<dbReference type="PANTHER" id="PTHR23513:SF17">
    <property type="entry name" value="MEMBRANE PROTEIN"/>
    <property type="match status" value="1"/>
</dbReference>
<evidence type="ECO:0000256" key="3">
    <source>
        <dbReference type="ARBA" id="ARBA00022692"/>
    </source>
</evidence>
<feature type="transmembrane region" description="Helical" evidence="6">
    <location>
        <begin position="92"/>
        <end position="112"/>
    </location>
</feature>
<feature type="transmembrane region" description="Helical" evidence="6">
    <location>
        <begin position="161"/>
        <end position="181"/>
    </location>
</feature>
<feature type="transmembrane region" description="Helical" evidence="6">
    <location>
        <begin position="118"/>
        <end position="136"/>
    </location>
</feature>
<feature type="transmembrane region" description="Helical" evidence="6">
    <location>
        <begin position="309"/>
        <end position="327"/>
    </location>
</feature>
<keyword evidence="5 6" id="KW-0472">Membrane</keyword>
<dbReference type="Pfam" id="PF07690">
    <property type="entry name" value="MFS_1"/>
    <property type="match status" value="1"/>
</dbReference>
<feature type="transmembrane region" description="Helical" evidence="6">
    <location>
        <begin position="242"/>
        <end position="265"/>
    </location>
</feature>
<protein>
    <submittedName>
        <fullName evidence="8">MFS transporter</fullName>
    </submittedName>
</protein>
<organism evidence="8 9">
    <name type="scientific">Streptomyces thermoviolaceus subsp. thermoviolaceus</name>
    <dbReference type="NCBI Taxonomy" id="66860"/>
    <lineage>
        <taxon>Bacteria</taxon>
        <taxon>Bacillati</taxon>
        <taxon>Actinomycetota</taxon>
        <taxon>Actinomycetes</taxon>
        <taxon>Kitasatosporales</taxon>
        <taxon>Streptomycetaceae</taxon>
        <taxon>Streptomyces</taxon>
    </lineage>
</organism>
<feature type="transmembrane region" description="Helical" evidence="6">
    <location>
        <begin position="29"/>
        <end position="49"/>
    </location>
</feature>
<keyword evidence="9" id="KW-1185">Reference proteome</keyword>
<evidence type="ECO:0000313" key="9">
    <source>
        <dbReference type="Proteomes" id="UP000635996"/>
    </source>
</evidence>